<gene>
    <name evidence="1" type="ORF">Tci_851029</name>
</gene>
<feature type="non-terminal residue" evidence="1">
    <location>
        <position position="1"/>
    </location>
</feature>
<proteinExistence type="predicted"/>
<name>A0A699QUZ3_TANCI</name>
<sequence length="62" mass="7205">CGSNWLRDTFNNASRNKRGSIQNDFPQRVVSHQKVLFDSHFPKIKLIVIQNGQFCSKDNLRT</sequence>
<comment type="caution">
    <text evidence="1">The sequence shown here is derived from an EMBL/GenBank/DDBJ whole genome shotgun (WGS) entry which is preliminary data.</text>
</comment>
<reference evidence="1" key="1">
    <citation type="journal article" date="2019" name="Sci. Rep.">
        <title>Draft genome of Tanacetum cinerariifolium, the natural source of mosquito coil.</title>
        <authorList>
            <person name="Yamashiro T."/>
            <person name="Shiraishi A."/>
            <person name="Satake H."/>
            <person name="Nakayama K."/>
        </authorList>
    </citation>
    <scope>NUCLEOTIDE SEQUENCE</scope>
</reference>
<protein>
    <submittedName>
        <fullName evidence="1">Uncharacterized protein</fullName>
    </submittedName>
</protein>
<dbReference type="AlphaFoldDB" id="A0A699QUZ3"/>
<evidence type="ECO:0000313" key="1">
    <source>
        <dbReference type="EMBL" id="GFC79059.1"/>
    </source>
</evidence>
<organism evidence="1">
    <name type="scientific">Tanacetum cinerariifolium</name>
    <name type="common">Dalmatian daisy</name>
    <name type="synonym">Chrysanthemum cinerariifolium</name>
    <dbReference type="NCBI Taxonomy" id="118510"/>
    <lineage>
        <taxon>Eukaryota</taxon>
        <taxon>Viridiplantae</taxon>
        <taxon>Streptophyta</taxon>
        <taxon>Embryophyta</taxon>
        <taxon>Tracheophyta</taxon>
        <taxon>Spermatophyta</taxon>
        <taxon>Magnoliopsida</taxon>
        <taxon>eudicotyledons</taxon>
        <taxon>Gunneridae</taxon>
        <taxon>Pentapetalae</taxon>
        <taxon>asterids</taxon>
        <taxon>campanulids</taxon>
        <taxon>Asterales</taxon>
        <taxon>Asteraceae</taxon>
        <taxon>Asteroideae</taxon>
        <taxon>Anthemideae</taxon>
        <taxon>Anthemidinae</taxon>
        <taxon>Tanacetum</taxon>
    </lineage>
</organism>
<accession>A0A699QUZ3</accession>
<dbReference type="EMBL" id="BKCJ011068654">
    <property type="protein sequence ID" value="GFC79059.1"/>
    <property type="molecule type" value="Genomic_DNA"/>
</dbReference>